<organism evidence="2 3">
    <name type="scientific">Rubroshorea leprosula</name>
    <dbReference type="NCBI Taxonomy" id="152421"/>
    <lineage>
        <taxon>Eukaryota</taxon>
        <taxon>Viridiplantae</taxon>
        <taxon>Streptophyta</taxon>
        <taxon>Embryophyta</taxon>
        <taxon>Tracheophyta</taxon>
        <taxon>Spermatophyta</taxon>
        <taxon>Magnoliopsida</taxon>
        <taxon>eudicotyledons</taxon>
        <taxon>Gunneridae</taxon>
        <taxon>Pentapetalae</taxon>
        <taxon>rosids</taxon>
        <taxon>malvids</taxon>
        <taxon>Malvales</taxon>
        <taxon>Dipterocarpaceae</taxon>
        <taxon>Rubroshorea</taxon>
    </lineage>
</organism>
<dbReference type="PANTHER" id="PTHR24074">
    <property type="entry name" value="CO-CHAPERONE PROTEIN DJLA"/>
    <property type="match status" value="1"/>
</dbReference>
<proteinExistence type="predicted"/>
<dbReference type="Gene3D" id="1.10.287.110">
    <property type="entry name" value="DnaJ domain"/>
    <property type="match status" value="1"/>
</dbReference>
<dbReference type="InterPro" id="IPR050817">
    <property type="entry name" value="DjlA_DnaK_co-chaperone"/>
</dbReference>
<comment type="caution">
    <text evidence="2">The sequence shown here is derived from an EMBL/GenBank/DDBJ whole genome shotgun (WGS) entry which is preliminary data.</text>
</comment>
<dbReference type="InterPro" id="IPR036869">
    <property type="entry name" value="J_dom_sf"/>
</dbReference>
<evidence type="ECO:0000259" key="1">
    <source>
        <dbReference type="PROSITE" id="PS50076"/>
    </source>
</evidence>
<name>A0AAV5LDA3_9ROSI</name>
<dbReference type="SMART" id="SM00271">
    <property type="entry name" value="DnaJ"/>
    <property type="match status" value="1"/>
</dbReference>
<dbReference type="PRINTS" id="PR00625">
    <property type="entry name" value="JDOMAIN"/>
</dbReference>
<dbReference type="CDD" id="cd06257">
    <property type="entry name" value="DnaJ"/>
    <property type="match status" value="1"/>
</dbReference>
<dbReference type="EMBL" id="BPVZ01000109">
    <property type="protein sequence ID" value="GKV35233.1"/>
    <property type="molecule type" value="Genomic_DNA"/>
</dbReference>
<feature type="domain" description="J" evidence="1">
    <location>
        <begin position="39"/>
        <end position="114"/>
    </location>
</feature>
<evidence type="ECO:0000313" key="3">
    <source>
        <dbReference type="Proteomes" id="UP001054252"/>
    </source>
</evidence>
<reference evidence="2 3" key="1">
    <citation type="journal article" date="2021" name="Commun. Biol.">
        <title>The genome of Shorea leprosula (Dipterocarpaceae) highlights the ecological relevance of drought in aseasonal tropical rainforests.</title>
        <authorList>
            <person name="Ng K.K.S."/>
            <person name="Kobayashi M.J."/>
            <person name="Fawcett J.A."/>
            <person name="Hatakeyama M."/>
            <person name="Paape T."/>
            <person name="Ng C.H."/>
            <person name="Ang C.C."/>
            <person name="Tnah L.H."/>
            <person name="Lee C.T."/>
            <person name="Nishiyama T."/>
            <person name="Sese J."/>
            <person name="O'Brien M.J."/>
            <person name="Copetti D."/>
            <person name="Mohd Noor M.I."/>
            <person name="Ong R.C."/>
            <person name="Putra M."/>
            <person name="Sireger I.Z."/>
            <person name="Indrioko S."/>
            <person name="Kosugi Y."/>
            <person name="Izuno A."/>
            <person name="Isagi Y."/>
            <person name="Lee S.L."/>
            <person name="Shimizu K.K."/>
        </authorList>
    </citation>
    <scope>NUCLEOTIDE SEQUENCE [LARGE SCALE GENOMIC DNA]</scope>
    <source>
        <strain evidence="2">214</strain>
    </source>
</reference>
<dbReference type="PROSITE" id="PS50076">
    <property type="entry name" value="DNAJ_2"/>
    <property type="match status" value="1"/>
</dbReference>
<dbReference type="Proteomes" id="UP001054252">
    <property type="component" value="Unassembled WGS sequence"/>
</dbReference>
<protein>
    <recommendedName>
        <fullName evidence="1">J domain-containing protein</fullName>
    </recommendedName>
</protein>
<keyword evidence="3" id="KW-1185">Reference proteome</keyword>
<sequence length="136" mass="15807">MIGKGSAGFRLRWTQQHHNPGSRRRCLRVPVRCSYDLTAQYTVLGLTPLASKSDVKRAYKRLALKYHPDVYKGEDVPGKDKAFREIKSAYECLLQNLKLKEDESRTVKVFDEFDEWDEWMGFEGGIPVIPTEYNTY</sequence>
<evidence type="ECO:0000313" key="2">
    <source>
        <dbReference type="EMBL" id="GKV35233.1"/>
    </source>
</evidence>
<dbReference type="Pfam" id="PF00226">
    <property type="entry name" value="DnaJ"/>
    <property type="match status" value="1"/>
</dbReference>
<dbReference type="SUPFAM" id="SSF46565">
    <property type="entry name" value="Chaperone J-domain"/>
    <property type="match status" value="1"/>
</dbReference>
<gene>
    <name evidence="2" type="ORF">SLEP1_g43534</name>
</gene>
<dbReference type="InterPro" id="IPR001623">
    <property type="entry name" value="DnaJ_domain"/>
</dbReference>
<accession>A0AAV5LDA3</accession>
<dbReference type="AlphaFoldDB" id="A0AAV5LDA3"/>